<evidence type="ECO:0000256" key="6">
    <source>
        <dbReference type="ARBA" id="ARBA00023315"/>
    </source>
</evidence>
<proteinExistence type="inferred from homology"/>
<evidence type="ECO:0000313" key="9">
    <source>
        <dbReference type="EMBL" id="CAD8571736.1"/>
    </source>
</evidence>
<dbReference type="GO" id="GO:0006612">
    <property type="term" value="P:protein targeting to membrane"/>
    <property type="evidence" value="ECO:0007669"/>
    <property type="project" value="TreeGrafter"/>
</dbReference>
<keyword evidence="3 7" id="KW-0812">Transmembrane</keyword>
<evidence type="ECO:0000256" key="5">
    <source>
        <dbReference type="ARBA" id="ARBA00023136"/>
    </source>
</evidence>
<dbReference type="EC" id="2.3.1.225" evidence="7"/>
<feature type="transmembrane region" description="Helical" evidence="7">
    <location>
        <begin position="172"/>
        <end position="191"/>
    </location>
</feature>
<dbReference type="GO" id="GO:0005794">
    <property type="term" value="C:Golgi apparatus"/>
    <property type="evidence" value="ECO:0007669"/>
    <property type="project" value="TreeGrafter"/>
</dbReference>
<accession>A0A7S0PI64</accession>
<dbReference type="PANTHER" id="PTHR22883">
    <property type="entry name" value="ZINC FINGER DHHC DOMAIN CONTAINING PROTEIN"/>
    <property type="match status" value="1"/>
</dbReference>
<keyword evidence="4 7" id="KW-1133">Transmembrane helix</keyword>
<keyword evidence="6 7" id="KW-0012">Acyltransferase</keyword>
<dbReference type="PROSITE" id="PS50216">
    <property type="entry name" value="DHHC"/>
    <property type="match status" value="1"/>
</dbReference>
<keyword evidence="2 7" id="KW-0808">Transferase</keyword>
<organism evidence="9">
    <name type="scientific">Cafeteria roenbergensis</name>
    <name type="common">Marine flagellate</name>
    <dbReference type="NCBI Taxonomy" id="33653"/>
    <lineage>
        <taxon>Eukaryota</taxon>
        <taxon>Sar</taxon>
        <taxon>Stramenopiles</taxon>
        <taxon>Bigyra</taxon>
        <taxon>Opalozoa</taxon>
        <taxon>Bicosoecida</taxon>
        <taxon>Cafeteriaceae</taxon>
        <taxon>Cafeteria</taxon>
    </lineage>
</organism>
<evidence type="ECO:0000256" key="3">
    <source>
        <dbReference type="ARBA" id="ARBA00022692"/>
    </source>
</evidence>
<comment type="domain">
    <text evidence="7">The DHHC domain is required for palmitoyltransferase activity.</text>
</comment>
<dbReference type="GO" id="GO:0005783">
    <property type="term" value="C:endoplasmic reticulum"/>
    <property type="evidence" value="ECO:0007669"/>
    <property type="project" value="TreeGrafter"/>
</dbReference>
<evidence type="ECO:0000256" key="7">
    <source>
        <dbReference type="RuleBase" id="RU079119"/>
    </source>
</evidence>
<protein>
    <recommendedName>
        <fullName evidence="7">Palmitoyltransferase</fullName>
        <ecNumber evidence="7">2.3.1.225</ecNumber>
    </recommendedName>
</protein>
<dbReference type="GO" id="GO:0019706">
    <property type="term" value="F:protein-cysteine S-palmitoyltransferase activity"/>
    <property type="evidence" value="ECO:0007669"/>
    <property type="project" value="UniProtKB-EC"/>
</dbReference>
<dbReference type="InterPro" id="IPR039859">
    <property type="entry name" value="PFA4/ZDH16/20/ERF2-like"/>
</dbReference>
<sequence>MDEATCAPHTCCCCGTREGNTMTMWRCRPGSRTWPFVCNIGPDWPCNVCTWFLVLAPPLALIIASWGHVALWIPISLALMTVATLLLLAWADFSDPFAPQQTPSELARQRAELAEAGYDAHTLSTCAHCSIVRELDTKHCYACDRCVHGIDHHCPWHGKCIGSVNLLPFYGFLWAVCGLIIVFVIAIFVWFTSPMF</sequence>
<keyword evidence="5 7" id="KW-0472">Membrane</keyword>
<comment type="catalytic activity">
    <reaction evidence="7">
        <text>L-cysteinyl-[protein] + hexadecanoyl-CoA = S-hexadecanoyl-L-cysteinyl-[protein] + CoA</text>
        <dbReference type="Rhea" id="RHEA:36683"/>
        <dbReference type="Rhea" id="RHEA-COMP:10131"/>
        <dbReference type="Rhea" id="RHEA-COMP:11032"/>
        <dbReference type="ChEBI" id="CHEBI:29950"/>
        <dbReference type="ChEBI" id="CHEBI:57287"/>
        <dbReference type="ChEBI" id="CHEBI:57379"/>
        <dbReference type="ChEBI" id="CHEBI:74151"/>
        <dbReference type="EC" id="2.3.1.225"/>
    </reaction>
</comment>
<evidence type="ECO:0000256" key="2">
    <source>
        <dbReference type="ARBA" id="ARBA00022679"/>
    </source>
</evidence>
<evidence type="ECO:0000256" key="4">
    <source>
        <dbReference type="ARBA" id="ARBA00022989"/>
    </source>
</evidence>
<name>A0A7S0PI64_CAFRO</name>
<feature type="transmembrane region" description="Helical" evidence="7">
    <location>
        <begin position="71"/>
        <end position="91"/>
    </location>
</feature>
<comment type="subcellular location">
    <subcellularLocation>
        <location evidence="1">Membrane</location>
        <topology evidence="1">Multi-pass membrane protein</topology>
    </subcellularLocation>
</comment>
<dbReference type="EMBL" id="HBET01023693">
    <property type="protein sequence ID" value="CAD8571736.1"/>
    <property type="molecule type" value="Transcribed_RNA"/>
</dbReference>
<evidence type="ECO:0000256" key="1">
    <source>
        <dbReference type="ARBA" id="ARBA00004141"/>
    </source>
</evidence>
<feature type="domain" description="Palmitoyltransferase DHHC" evidence="8">
    <location>
        <begin position="122"/>
        <end position="192"/>
    </location>
</feature>
<gene>
    <name evidence="9" type="ORF">CROE0942_LOCUS16116</name>
</gene>
<dbReference type="Pfam" id="PF01529">
    <property type="entry name" value="DHHC"/>
    <property type="match status" value="1"/>
</dbReference>
<reference evidence="9" key="1">
    <citation type="submission" date="2021-01" db="EMBL/GenBank/DDBJ databases">
        <authorList>
            <person name="Corre E."/>
            <person name="Pelletier E."/>
            <person name="Niang G."/>
            <person name="Scheremetjew M."/>
            <person name="Finn R."/>
            <person name="Kale V."/>
            <person name="Holt S."/>
            <person name="Cochrane G."/>
            <person name="Meng A."/>
            <person name="Brown T."/>
            <person name="Cohen L."/>
        </authorList>
    </citation>
    <scope>NUCLEOTIDE SEQUENCE</scope>
    <source>
        <strain evidence="9">E4-10</strain>
    </source>
</reference>
<evidence type="ECO:0000259" key="8">
    <source>
        <dbReference type="Pfam" id="PF01529"/>
    </source>
</evidence>
<dbReference type="InterPro" id="IPR001594">
    <property type="entry name" value="Palmitoyltrfase_DHHC"/>
</dbReference>
<dbReference type="GO" id="GO:0016020">
    <property type="term" value="C:membrane"/>
    <property type="evidence" value="ECO:0007669"/>
    <property type="project" value="UniProtKB-SubCell"/>
</dbReference>
<dbReference type="AlphaFoldDB" id="A0A7S0PI64"/>
<comment type="similarity">
    <text evidence="7">Belongs to the DHHC palmitoyltransferase family.</text>
</comment>